<dbReference type="RefSeq" id="WP_346823765.1">
    <property type="nucleotide sequence ID" value="NZ_JBDKWZ010000018.1"/>
</dbReference>
<feature type="transmembrane region" description="Helical" evidence="1">
    <location>
        <begin position="158"/>
        <end position="173"/>
    </location>
</feature>
<proteinExistence type="predicted"/>
<dbReference type="EMBL" id="JBDKWZ010000018">
    <property type="protein sequence ID" value="MEN7550983.1"/>
    <property type="molecule type" value="Genomic_DNA"/>
</dbReference>
<keyword evidence="4" id="KW-1185">Reference proteome</keyword>
<feature type="transmembrane region" description="Helical" evidence="1">
    <location>
        <begin position="185"/>
        <end position="203"/>
    </location>
</feature>
<sequence>MKLLKMVELCGLFVGIPLLYKFDLIPFHKSIPLLAVFTLAIAILYKDKNFEFNWWKLRTWRYWRVHLLRYLLFVVLTTVAVRVYEPSSLFDFPAHNPNMWLLTILLYPLWSVFPQEVIYRAFFFHRYKELFQKPWALLLMNALLFSFSHIIFNNLLCLVMTFFGSIIFAWTYLKSKSVLAVSIEHALYGNYIFTVGLGKYFFLP</sequence>
<keyword evidence="3" id="KW-0378">Hydrolase</keyword>
<dbReference type="GO" id="GO:0004175">
    <property type="term" value="F:endopeptidase activity"/>
    <property type="evidence" value="ECO:0007669"/>
    <property type="project" value="UniProtKB-ARBA"/>
</dbReference>
<evidence type="ECO:0000313" key="4">
    <source>
        <dbReference type="Proteomes" id="UP001403385"/>
    </source>
</evidence>
<dbReference type="Pfam" id="PF02517">
    <property type="entry name" value="Rce1-like"/>
    <property type="match status" value="1"/>
</dbReference>
<feature type="transmembrane region" description="Helical" evidence="1">
    <location>
        <begin position="31"/>
        <end position="46"/>
    </location>
</feature>
<dbReference type="EC" id="3.4.-.-" evidence="3"/>
<dbReference type="InterPro" id="IPR003675">
    <property type="entry name" value="Rce1/LyrA-like_dom"/>
</dbReference>
<name>A0AAW9SI92_9BACT</name>
<comment type="caution">
    <text evidence="3">The sequence shown here is derived from an EMBL/GenBank/DDBJ whole genome shotgun (WGS) entry which is preliminary data.</text>
</comment>
<dbReference type="Proteomes" id="UP001403385">
    <property type="component" value="Unassembled WGS sequence"/>
</dbReference>
<dbReference type="AlphaFoldDB" id="A0AAW9SI92"/>
<feature type="transmembrane region" description="Helical" evidence="1">
    <location>
        <begin position="67"/>
        <end position="84"/>
    </location>
</feature>
<evidence type="ECO:0000259" key="2">
    <source>
        <dbReference type="Pfam" id="PF02517"/>
    </source>
</evidence>
<dbReference type="GO" id="GO:0080120">
    <property type="term" value="P:CAAX-box protein maturation"/>
    <property type="evidence" value="ECO:0007669"/>
    <property type="project" value="UniProtKB-ARBA"/>
</dbReference>
<keyword evidence="1" id="KW-1133">Transmembrane helix</keyword>
<feature type="domain" description="CAAX prenyl protease 2/Lysostaphin resistance protein A-like" evidence="2">
    <location>
        <begin position="99"/>
        <end position="188"/>
    </location>
</feature>
<evidence type="ECO:0000256" key="1">
    <source>
        <dbReference type="SAM" id="Phobius"/>
    </source>
</evidence>
<protein>
    <submittedName>
        <fullName evidence="3">CPBP family intramembrane glutamic endopeptidase</fullName>
        <ecNumber evidence="3">3.4.-.-</ecNumber>
    </submittedName>
</protein>
<keyword evidence="1" id="KW-0812">Transmembrane</keyword>
<organism evidence="3 4">
    <name type="scientific">Rapidithrix thailandica</name>
    <dbReference type="NCBI Taxonomy" id="413964"/>
    <lineage>
        <taxon>Bacteria</taxon>
        <taxon>Pseudomonadati</taxon>
        <taxon>Bacteroidota</taxon>
        <taxon>Cytophagia</taxon>
        <taxon>Cytophagales</taxon>
        <taxon>Flammeovirgaceae</taxon>
        <taxon>Rapidithrix</taxon>
    </lineage>
</organism>
<keyword evidence="1" id="KW-0472">Membrane</keyword>
<gene>
    <name evidence="3" type="ORF">AAG747_23885</name>
</gene>
<reference evidence="3 4" key="1">
    <citation type="submission" date="2024-04" db="EMBL/GenBank/DDBJ databases">
        <title>Novel genus in family Flammeovirgaceae.</title>
        <authorList>
            <person name="Nguyen T.H."/>
            <person name="Vuong T.Q."/>
            <person name="Le H."/>
            <person name="Kim S.-G."/>
        </authorList>
    </citation>
    <scope>NUCLEOTIDE SEQUENCE [LARGE SCALE GENOMIC DNA]</scope>
    <source>
        <strain evidence="3 4">JCM 23209</strain>
    </source>
</reference>
<accession>A0AAW9SI92</accession>
<feature type="transmembrane region" description="Helical" evidence="1">
    <location>
        <begin position="104"/>
        <end position="123"/>
    </location>
</feature>
<evidence type="ECO:0000313" key="3">
    <source>
        <dbReference type="EMBL" id="MEN7550983.1"/>
    </source>
</evidence>